<feature type="region of interest" description="Disordered" evidence="4">
    <location>
        <begin position="49"/>
        <end position="68"/>
    </location>
</feature>
<comment type="caution">
    <text evidence="6">The sequence shown here is derived from an EMBL/GenBank/DDBJ whole genome shotgun (WGS) entry which is preliminary data.</text>
</comment>
<evidence type="ECO:0000256" key="1">
    <source>
        <dbReference type="ARBA" id="ARBA00022737"/>
    </source>
</evidence>
<dbReference type="Proteomes" id="UP001065549">
    <property type="component" value="Unassembled WGS sequence"/>
</dbReference>
<dbReference type="PANTHER" id="PTHR44858">
    <property type="entry name" value="TETRATRICOPEPTIDE REPEAT PROTEIN 6"/>
    <property type="match status" value="1"/>
</dbReference>
<evidence type="ECO:0000256" key="4">
    <source>
        <dbReference type="SAM" id="MobiDB-lite"/>
    </source>
</evidence>
<dbReference type="InterPro" id="IPR011990">
    <property type="entry name" value="TPR-like_helical_dom_sf"/>
</dbReference>
<dbReference type="AlphaFoldDB" id="A0A9J6QXF8"/>
<dbReference type="Pfam" id="PF13432">
    <property type="entry name" value="TPR_16"/>
    <property type="match status" value="1"/>
</dbReference>
<dbReference type="SUPFAM" id="SSF48452">
    <property type="entry name" value="TPR-like"/>
    <property type="match status" value="3"/>
</dbReference>
<keyword evidence="7" id="KW-1185">Reference proteome</keyword>
<dbReference type="Pfam" id="PF13181">
    <property type="entry name" value="TPR_8"/>
    <property type="match status" value="2"/>
</dbReference>
<evidence type="ECO:0000259" key="5">
    <source>
        <dbReference type="PROSITE" id="PS50076"/>
    </source>
</evidence>
<gene>
    <name evidence="6" type="ORF">OBO34_17660</name>
</gene>
<name>A0A9J6QXF8_9FIRM</name>
<evidence type="ECO:0000313" key="6">
    <source>
        <dbReference type="EMBL" id="MCU7380162.1"/>
    </source>
</evidence>
<dbReference type="SMART" id="SM00028">
    <property type="entry name" value="TPR"/>
    <property type="match status" value="14"/>
</dbReference>
<dbReference type="PROSITE" id="PS50076">
    <property type="entry name" value="DNAJ_2"/>
    <property type="match status" value="1"/>
</dbReference>
<reference evidence="6" key="1">
    <citation type="submission" date="2022-09" db="EMBL/GenBank/DDBJ databases">
        <title>Culturomic study of gut microbiota in children with autism spectrum disorder.</title>
        <authorList>
            <person name="Efimov B.A."/>
            <person name="Chaplin A.V."/>
            <person name="Sokolova S.R."/>
            <person name="Pikina A.P."/>
            <person name="Korzhanova M."/>
            <person name="Belova V."/>
            <person name="Korostin D."/>
        </authorList>
    </citation>
    <scope>NUCLEOTIDE SEQUENCE</scope>
    <source>
        <strain evidence="6">ASD5510</strain>
    </source>
</reference>
<dbReference type="PANTHER" id="PTHR44858:SF1">
    <property type="entry name" value="UDP-N-ACETYLGLUCOSAMINE--PEPTIDE N-ACETYLGLUCOSAMINYLTRANSFERASE SPINDLY-RELATED"/>
    <property type="match status" value="1"/>
</dbReference>
<dbReference type="InterPro" id="IPR001623">
    <property type="entry name" value="DnaJ_domain"/>
</dbReference>
<feature type="domain" description="J" evidence="5">
    <location>
        <begin position="2"/>
        <end position="72"/>
    </location>
</feature>
<feature type="repeat" description="TPR" evidence="3">
    <location>
        <begin position="256"/>
        <end position="289"/>
    </location>
</feature>
<accession>A0A9J6QXF8</accession>
<feature type="repeat" description="TPR" evidence="3">
    <location>
        <begin position="434"/>
        <end position="467"/>
    </location>
</feature>
<evidence type="ECO:0000313" key="7">
    <source>
        <dbReference type="Proteomes" id="UP001065549"/>
    </source>
</evidence>
<feature type="repeat" description="TPR" evidence="3">
    <location>
        <begin position="290"/>
        <end position="323"/>
    </location>
</feature>
<feature type="compositionally biased region" description="Basic and acidic residues" evidence="4">
    <location>
        <begin position="49"/>
        <end position="61"/>
    </location>
</feature>
<feature type="repeat" description="TPR" evidence="3">
    <location>
        <begin position="468"/>
        <end position="501"/>
    </location>
</feature>
<sequence>MDIWNTLGIQETKKKEEIQAAYRKKLTTANPEDDPEAFMALREALEEALKAADEPEEKTADGDQEPVWDDSSVGRWMRQVDHLYRHFSKRIDPEQWEALLQADVCQNLDTKTSARDALLEYMLDHFFLPQSVVAVIDLAFGLRENMDELAEEFPQAFLEGAILESLEAQEYPPYDSLQGDDSLPFEEYLRLCSRLSSCIGEGDTQQSRELLKQMEATGIRSPYDQIEMAKICCQEKKYHQAKETIDQLLPQYEYLADVKLMQGDICFFLEEYEEARKAYIQALEDEPHSRWGRYGLARCYVKKGKLKEANEILSRLLQEDPYNQGAEEWLHECNNLYIDQLNQRRSEGENGQEILFELGWSYFQNGEYETVLELFHNVEPEESHKIEFSSLIGRACLYSGDEKRALTYIKDWKQYLLDLEDTEENQKKKEDQLPYVLQLESSIYQSLGEIENALKLLNQLLEERPDDADAWRQKGQILYDIWNFEEAVEALSKSIELDRTSHISYLMRAKAFYRMEFYGEAFDDCEASMDLYPYELASYVYKIKILVAAGELEEAKNVVTYLESEEISGSELDFLKGYIEEAKEHFLQARRIYYKIIETTEKGEEGDVVFNVENLAEVYHHLAVMEYDREDEDFTPVVELIDQGLACDEQYVPLLELKAEIAQDCEKYQEALELYQRIRKAAPGRIGTCGMIDGIYRELDQWDQALKYAGLQLAQTQSAYAYMRRGQIYTCLDRLDEAWEDFCKAAAMDPELEYTYNYMGVILEFKGQEDEALSYYKKAIDVGEQQDELCEEAYENAANLQCRRGDWNAALDMLQEIYERTEEPKYLRKQIEICRIAGDFISARQKLEAYKRAMGLETSDFLYRWEKAHIFRDEKLTADALVIYESEGKREPAALKEAGKLLYYKGKYRKALKYFFKAIAGLDKDHDYLEPDFLEADYDLWAARASLKLGKPEDAALFARRGLEKLPGDCERTLSHCLPMVYQLRGALYATQGDYKSARGWLKKALELRKCDYCNYGCCTDALYELGFLCELEGDLEGARRCYEEGLRFSPADSDLVSAAANLEYMRI</sequence>
<organism evidence="6 7">
    <name type="scientific">Hominibacterium faecale</name>
    <dbReference type="NCBI Taxonomy" id="2839743"/>
    <lineage>
        <taxon>Bacteria</taxon>
        <taxon>Bacillati</taxon>
        <taxon>Bacillota</taxon>
        <taxon>Clostridia</taxon>
        <taxon>Peptostreptococcales</taxon>
        <taxon>Anaerovoracaceae</taxon>
        <taxon>Hominibacterium</taxon>
    </lineage>
</organism>
<dbReference type="PROSITE" id="PS50005">
    <property type="entry name" value="TPR"/>
    <property type="match status" value="8"/>
</dbReference>
<dbReference type="Pfam" id="PF14559">
    <property type="entry name" value="TPR_19"/>
    <property type="match status" value="1"/>
</dbReference>
<feature type="repeat" description="TPR" evidence="3">
    <location>
        <begin position="979"/>
        <end position="1012"/>
    </location>
</feature>
<dbReference type="Gene3D" id="1.25.40.10">
    <property type="entry name" value="Tetratricopeptide repeat domain"/>
    <property type="match status" value="5"/>
</dbReference>
<dbReference type="Pfam" id="PF13424">
    <property type="entry name" value="TPR_12"/>
    <property type="match status" value="1"/>
</dbReference>
<dbReference type="EMBL" id="JAOSHN010000008">
    <property type="protein sequence ID" value="MCU7380162.1"/>
    <property type="molecule type" value="Genomic_DNA"/>
</dbReference>
<proteinExistence type="predicted"/>
<keyword evidence="2 3" id="KW-0802">TPR repeat</keyword>
<dbReference type="InterPro" id="IPR019734">
    <property type="entry name" value="TPR_rpt"/>
</dbReference>
<keyword evidence="1" id="KW-0677">Repeat</keyword>
<evidence type="ECO:0000256" key="3">
    <source>
        <dbReference type="PROSITE-ProRule" id="PRU00339"/>
    </source>
</evidence>
<dbReference type="InterPro" id="IPR050498">
    <property type="entry name" value="Ycf3"/>
</dbReference>
<feature type="repeat" description="TPR" evidence="3">
    <location>
        <begin position="753"/>
        <end position="786"/>
    </location>
</feature>
<evidence type="ECO:0000256" key="2">
    <source>
        <dbReference type="ARBA" id="ARBA00022803"/>
    </source>
</evidence>
<protein>
    <submittedName>
        <fullName evidence="6">Tetratricopeptide repeat protein</fullName>
    </submittedName>
</protein>
<dbReference type="RefSeq" id="WP_269478696.1">
    <property type="nucleotide sequence ID" value="NZ_JAOSHN010000008.1"/>
</dbReference>
<feature type="repeat" description="TPR" evidence="3">
    <location>
        <begin position="719"/>
        <end position="752"/>
    </location>
</feature>
<feature type="repeat" description="TPR" evidence="3">
    <location>
        <begin position="1020"/>
        <end position="1053"/>
    </location>
</feature>